<evidence type="ECO:0000256" key="2">
    <source>
        <dbReference type="ARBA" id="ARBA00023157"/>
    </source>
</evidence>
<dbReference type="Proteomes" id="UP001434883">
    <property type="component" value="Unassembled WGS sequence"/>
</dbReference>
<gene>
    <name evidence="8" type="ORF">XENOCAPTIV_011132</name>
</gene>
<evidence type="ECO:0000256" key="1">
    <source>
        <dbReference type="ARBA" id="ARBA00022729"/>
    </source>
</evidence>
<sequence length="477" mass="52662">MLYCSPQIVQSLLFGCLTFLVVTCVVNAEGRVFVLDPRSLLGFREAEQACASQHARLASAEELRQAVVDCFFSHCTRGWLYGGMVGTTVCNIEGSSLKAVNVKTENATEDTAHLSAFCMKDKAVACGDPPSFPHARLQHHSGFEIGDELLYTCSPGYMMPSSHTTFSLLCDSCGEWYGTVEICVKDAAEAHVDYEDKFQDSYEEADHDHDSQEEALGDTSLDGKRILQQQKTRFWVNVEEDHQDHHEVHNIGQKVINNKNGDSTKRKMKPSEVKTTNKPNDVEVRKRDPHISLSDEDISPTMAPKSYQGGEKKGWPGFRTPTTSSDHSELSNSPPHSDTLDYDTQQVSPTHSWLDDLTDHPFLDHGPAPPVHDGDTFLGVMEEHALDSLPGEMGEMEGEKRNTICVGKDCPPHPPSSSSQGAKVAAIIVAVCAVATAVIVGVWCYQRKQQKSSMYEMNGKGQGQSRQGQQIEMEQKV</sequence>
<dbReference type="PANTHER" id="PTHR32493:SF0">
    <property type="entry name" value="SUSHI DOMAIN-CONTAINING PROTEIN 5"/>
    <property type="match status" value="1"/>
</dbReference>
<dbReference type="InterPro" id="IPR000436">
    <property type="entry name" value="Sushi_SCR_CCP_dom"/>
</dbReference>
<dbReference type="PROSITE" id="PS50923">
    <property type="entry name" value="SUSHI"/>
    <property type="match status" value="1"/>
</dbReference>
<dbReference type="InterPro" id="IPR053298">
    <property type="entry name" value="Sushi_domain_protein"/>
</dbReference>
<evidence type="ECO:0000256" key="5">
    <source>
        <dbReference type="SAM" id="Phobius"/>
    </source>
</evidence>
<dbReference type="InterPro" id="IPR016186">
    <property type="entry name" value="C-type_lectin-like/link_sf"/>
</dbReference>
<evidence type="ECO:0000313" key="9">
    <source>
        <dbReference type="Proteomes" id="UP001434883"/>
    </source>
</evidence>
<keyword evidence="2" id="KW-1015">Disulfide bond</keyword>
<evidence type="ECO:0000259" key="6">
    <source>
        <dbReference type="PROSITE" id="PS50923"/>
    </source>
</evidence>
<dbReference type="PROSITE" id="PS50963">
    <property type="entry name" value="LINK_2"/>
    <property type="match status" value="1"/>
</dbReference>
<dbReference type="InterPro" id="IPR016187">
    <property type="entry name" value="CTDL_fold"/>
</dbReference>
<keyword evidence="1" id="KW-0732">Signal</keyword>
<proteinExistence type="predicted"/>
<feature type="compositionally biased region" description="Polar residues" evidence="4">
    <location>
        <begin position="320"/>
        <end position="346"/>
    </location>
</feature>
<dbReference type="SMART" id="SM00445">
    <property type="entry name" value="LINK"/>
    <property type="match status" value="1"/>
</dbReference>
<reference evidence="8 9" key="1">
    <citation type="submission" date="2021-06" db="EMBL/GenBank/DDBJ databases">
        <authorList>
            <person name="Palmer J.M."/>
        </authorList>
    </citation>
    <scope>NUCLEOTIDE SEQUENCE [LARGE SCALE GENOMIC DNA]</scope>
    <source>
        <strain evidence="8 9">XC_2019</strain>
        <tissue evidence="8">Muscle</tissue>
    </source>
</reference>
<dbReference type="InterPro" id="IPR035976">
    <property type="entry name" value="Sushi/SCR/CCP_sf"/>
</dbReference>
<evidence type="ECO:0000259" key="7">
    <source>
        <dbReference type="PROSITE" id="PS50963"/>
    </source>
</evidence>
<feature type="transmembrane region" description="Helical" evidence="5">
    <location>
        <begin position="424"/>
        <end position="445"/>
    </location>
</feature>
<dbReference type="Pfam" id="PF00084">
    <property type="entry name" value="Sushi"/>
    <property type="match status" value="1"/>
</dbReference>
<keyword evidence="9" id="KW-1185">Reference proteome</keyword>
<feature type="domain" description="Sushi" evidence="6">
    <location>
        <begin position="124"/>
        <end position="185"/>
    </location>
</feature>
<name>A0ABV0QD45_9TELE</name>
<feature type="region of interest" description="Disordered" evidence="4">
    <location>
        <begin position="245"/>
        <end position="346"/>
    </location>
</feature>
<evidence type="ECO:0008006" key="10">
    <source>
        <dbReference type="Google" id="ProtNLM"/>
    </source>
</evidence>
<dbReference type="EMBL" id="JAHRIN010008642">
    <property type="protein sequence ID" value="MEQ2193719.1"/>
    <property type="molecule type" value="Genomic_DNA"/>
</dbReference>
<feature type="compositionally biased region" description="Basic and acidic residues" evidence="4">
    <location>
        <begin position="201"/>
        <end position="212"/>
    </location>
</feature>
<feature type="compositionally biased region" description="Basic and acidic residues" evidence="4">
    <location>
        <begin position="280"/>
        <end position="290"/>
    </location>
</feature>
<dbReference type="PANTHER" id="PTHR32493">
    <property type="entry name" value="SUSHI DOMAIN-CONTAINING PROTEIN 5"/>
    <property type="match status" value="1"/>
</dbReference>
<keyword evidence="3" id="KW-0768">Sushi</keyword>
<dbReference type="SMART" id="SM00032">
    <property type="entry name" value="CCP"/>
    <property type="match status" value="1"/>
</dbReference>
<dbReference type="Gene3D" id="3.10.100.10">
    <property type="entry name" value="Mannose-Binding Protein A, subunit A"/>
    <property type="match status" value="1"/>
</dbReference>
<feature type="domain" description="Link" evidence="7">
    <location>
        <begin position="28"/>
        <end position="120"/>
    </location>
</feature>
<feature type="region of interest" description="Disordered" evidence="4">
    <location>
        <begin position="201"/>
        <end position="221"/>
    </location>
</feature>
<dbReference type="SUPFAM" id="SSF56436">
    <property type="entry name" value="C-type lectin-like"/>
    <property type="match status" value="1"/>
</dbReference>
<evidence type="ECO:0000256" key="3">
    <source>
        <dbReference type="PROSITE-ProRule" id="PRU00302"/>
    </source>
</evidence>
<keyword evidence="5" id="KW-1133">Transmembrane helix</keyword>
<accession>A0ABV0QD45</accession>
<comment type="caution">
    <text evidence="8">The sequence shown here is derived from an EMBL/GenBank/DDBJ whole genome shotgun (WGS) entry which is preliminary data.</text>
</comment>
<dbReference type="InterPro" id="IPR000538">
    <property type="entry name" value="Link_dom"/>
</dbReference>
<dbReference type="SUPFAM" id="SSF57535">
    <property type="entry name" value="Complement control module/SCR domain"/>
    <property type="match status" value="1"/>
</dbReference>
<evidence type="ECO:0000256" key="4">
    <source>
        <dbReference type="SAM" id="MobiDB-lite"/>
    </source>
</evidence>
<protein>
    <recommendedName>
        <fullName evidence="10">Sushi domain containing 5</fullName>
    </recommendedName>
</protein>
<dbReference type="Gene3D" id="2.10.70.10">
    <property type="entry name" value="Complement Module, domain 1"/>
    <property type="match status" value="1"/>
</dbReference>
<dbReference type="Pfam" id="PF00193">
    <property type="entry name" value="Xlink"/>
    <property type="match status" value="1"/>
</dbReference>
<dbReference type="CDD" id="cd00033">
    <property type="entry name" value="CCP"/>
    <property type="match status" value="1"/>
</dbReference>
<feature type="compositionally biased region" description="Basic and acidic residues" evidence="4">
    <location>
        <begin position="262"/>
        <end position="272"/>
    </location>
</feature>
<comment type="caution">
    <text evidence="3">Lacks conserved residue(s) required for the propagation of feature annotation.</text>
</comment>
<feature type="region of interest" description="Disordered" evidence="4">
    <location>
        <begin position="456"/>
        <end position="477"/>
    </location>
</feature>
<organism evidence="8 9">
    <name type="scientific">Xenoophorus captivus</name>
    <dbReference type="NCBI Taxonomy" id="1517983"/>
    <lineage>
        <taxon>Eukaryota</taxon>
        <taxon>Metazoa</taxon>
        <taxon>Chordata</taxon>
        <taxon>Craniata</taxon>
        <taxon>Vertebrata</taxon>
        <taxon>Euteleostomi</taxon>
        <taxon>Actinopterygii</taxon>
        <taxon>Neopterygii</taxon>
        <taxon>Teleostei</taxon>
        <taxon>Neoteleostei</taxon>
        <taxon>Acanthomorphata</taxon>
        <taxon>Ovalentaria</taxon>
        <taxon>Atherinomorphae</taxon>
        <taxon>Cyprinodontiformes</taxon>
        <taxon>Goodeidae</taxon>
        <taxon>Xenoophorus</taxon>
    </lineage>
</organism>
<keyword evidence="5" id="KW-0812">Transmembrane</keyword>
<evidence type="ECO:0000313" key="8">
    <source>
        <dbReference type="EMBL" id="MEQ2193719.1"/>
    </source>
</evidence>
<keyword evidence="5" id="KW-0472">Membrane</keyword>